<sequence>MDAVKEGTLKVPGAQLYYEVQGSGPVLLMVHGGNGDAQSFPMATLLSDRYTVITYDRRGHSRSLPENPDEHYRVQTHGDDAQYLLEHLTEEPVYVFGASTGAVVGLDLAIRYPEQIRMMVAHEPPLPLLLSGEDRTAAMDSLIQLEEGYNRNGLSAMADFGEKMGLKMTGEGPPRPPRNMERLMGNIQYFIKKEVPGIRNYSMDEGKLKVALYDKPGLIIAAGGEESRGYIPYQYAQGLAGKLGTPVIDFPGNHLGSSVHPKKFSDKLHQVLSLF</sequence>
<dbReference type="Proteomes" id="UP000199544">
    <property type="component" value="Unassembled WGS sequence"/>
</dbReference>
<dbReference type="AlphaFoldDB" id="A0A1G9X9C3"/>
<name>A0A1G9X9C3_9BACL</name>
<evidence type="ECO:0000313" key="2">
    <source>
        <dbReference type="EMBL" id="SDM93370.1"/>
    </source>
</evidence>
<dbReference type="InterPro" id="IPR050471">
    <property type="entry name" value="AB_hydrolase"/>
</dbReference>
<feature type="domain" description="AB hydrolase-1" evidence="1">
    <location>
        <begin position="25"/>
        <end position="127"/>
    </location>
</feature>
<dbReference type="EMBL" id="FNHW01000001">
    <property type="protein sequence ID" value="SDM93370.1"/>
    <property type="molecule type" value="Genomic_DNA"/>
</dbReference>
<proteinExistence type="predicted"/>
<protein>
    <submittedName>
        <fullName evidence="2">Pimeloyl-ACP methyl ester carboxylesterase</fullName>
    </submittedName>
</protein>
<dbReference type="GO" id="GO:0004806">
    <property type="term" value="F:triacylglycerol lipase activity"/>
    <property type="evidence" value="ECO:0007669"/>
    <property type="project" value="TreeGrafter"/>
</dbReference>
<dbReference type="OrthoDB" id="9805423at2"/>
<organism evidence="2 3">
    <name type="scientific">Fictibacillus solisalsi</name>
    <dbReference type="NCBI Taxonomy" id="459525"/>
    <lineage>
        <taxon>Bacteria</taxon>
        <taxon>Bacillati</taxon>
        <taxon>Bacillota</taxon>
        <taxon>Bacilli</taxon>
        <taxon>Bacillales</taxon>
        <taxon>Fictibacillaceae</taxon>
        <taxon>Fictibacillus</taxon>
    </lineage>
</organism>
<dbReference type="Pfam" id="PF00561">
    <property type="entry name" value="Abhydrolase_1"/>
    <property type="match status" value="1"/>
</dbReference>
<dbReference type="PANTHER" id="PTHR43433">
    <property type="entry name" value="HYDROLASE, ALPHA/BETA FOLD FAMILY PROTEIN"/>
    <property type="match status" value="1"/>
</dbReference>
<dbReference type="InterPro" id="IPR000073">
    <property type="entry name" value="AB_hydrolase_1"/>
</dbReference>
<dbReference type="GO" id="GO:0046503">
    <property type="term" value="P:glycerolipid catabolic process"/>
    <property type="evidence" value="ECO:0007669"/>
    <property type="project" value="TreeGrafter"/>
</dbReference>
<dbReference type="Gene3D" id="3.40.50.1820">
    <property type="entry name" value="alpha/beta hydrolase"/>
    <property type="match status" value="1"/>
</dbReference>
<evidence type="ECO:0000313" key="3">
    <source>
        <dbReference type="Proteomes" id="UP000199544"/>
    </source>
</evidence>
<dbReference type="SUPFAM" id="SSF53474">
    <property type="entry name" value="alpha/beta-Hydrolases"/>
    <property type="match status" value="1"/>
</dbReference>
<keyword evidence="3" id="KW-1185">Reference proteome</keyword>
<dbReference type="InterPro" id="IPR029058">
    <property type="entry name" value="AB_hydrolase_fold"/>
</dbReference>
<reference evidence="3" key="1">
    <citation type="submission" date="2016-10" db="EMBL/GenBank/DDBJ databases">
        <authorList>
            <person name="Varghese N."/>
            <person name="Submissions S."/>
        </authorList>
    </citation>
    <scope>NUCLEOTIDE SEQUENCE [LARGE SCALE GENOMIC DNA]</scope>
    <source>
        <strain evidence="3">CGMCC 1.6854</strain>
    </source>
</reference>
<dbReference type="STRING" id="459525.SAMN04488137_2654"/>
<dbReference type="PANTHER" id="PTHR43433:SF5">
    <property type="entry name" value="AB HYDROLASE-1 DOMAIN-CONTAINING PROTEIN"/>
    <property type="match status" value="1"/>
</dbReference>
<dbReference type="RefSeq" id="WP_090235202.1">
    <property type="nucleotide sequence ID" value="NZ_FNHW01000001.1"/>
</dbReference>
<evidence type="ECO:0000259" key="1">
    <source>
        <dbReference type="Pfam" id="PF00561"/>
    </source>
</evidence>
<accession>A0A1G9X9C3</accession>
<gene>
    <name evidence="2" type="ORF">SAMN04488137_2654</name>
</gene>